<evidence type="ECO:0000313" key="3">
    <source>
        <dbReference type="EMBL" id="GFU58350.1"/>
    </source>
</evidence>
<evidence type="ECO:0000256" key="1">
    <source>
        <dbReference type="SAM" id="MobiDB-lite"/>
    </source>
</evidence>
<feature type="compositionally biased region" description="Basic and acidic residues" evidence="1">
    <location>
        <begin position="68"/>
        <end position="77"/>
    </location>
</feature>
<dbReference type="AlphaFoldDB" id="A0A8X6UX70"/>
<feature type="chain" id="PRO_5036442325" evidence="2">
    <location>
        <begin position="18"/>
        <end position="77"/>
    </location>
</feature>
<proteinExistence type="predicted"/>
<keyword evidence="2" id="KW-0732">Signal</keyword>
<dbReference type="EMBL" id="BMAW01040110">
    <property type="protein sequence ID" value="GFU58350.1"/>
    <property type="molecule type" value="Genomic_DNA"/>
</dbReference>
<evidence type="ECO:0000313" key="4">
    <source>
        <dbReference type="Proteomes" id="UP000887013"/>
    </source>
</evidence>
<keyword evidence="4" id="KW-1185">Reference proteome</keyword>
<comment type="caution">
    <text evidence="3">The sequence shown here is derived from an EMBL/GenBank/DDBJ whole genome shotgun (WGS) entry which is preliminary data.</text>
</comment>
<reference evidence="3" key="1">
    <citation type="submission" date="2020-08" db="EMBL/GenBank/DDBJ databases">
        <title>Multicomponent nature underlies the extraordinary mechanical properties of spider dragline silk.</title>
        <authorList>
            <person name="Kono N."/>
            <person name="Nakamura H."/>
            <person name="Mori M."/>
            <person name="Yoshida Y."/>
            <person name="Ohtoshi R."/>
            <person name="Malay A.D."/>
            <person name="Moran D.A.P."/>
            <person name="Tomita M."/>
            <person name="Numata K."/>
            <person name="Arakawa K."/>
        </authorList>
    </citation>
    <scope>NUCLEOTIDE SEQUENCE</scope>
</reference>
<dbReference type="Proteomes" id="UP000887013">
    <property type="component" value="Unassembled WGS sequence"/>
</dbReference>
<protein>
    <submittedName>
        <fullName evidence="3">Uncharacterized protein</fullName>
    </submittedName>
</protein>
<name>A0A8X6UX70_NEPPI</name>
<evidence type="ECO:0000256" key="2">
    <source>
        <dbReference type="SAM" id="SignalP"/>
    </source>
</evidence>
<gene>
    <name evidence="3" type="ORF">NPIL_124901</name>
</gene>
<organism evidence="3 4">
    <name type="scientific">Nephila pilipes</name>
    <name type="common">Giant wood spider</name>
    <name type="synonym">Nephila maculata</name>
    <dbReference type="NCBI Taxonomy" id="299642"/>
    <lineage>
        <taxon>Eukaryota</taxon>
        <taxon>Metazoa</taxon>
        <taxon>Ecdysozoa</taxon>
        <taxon>Arthropoda</taxon>
        <taxon>Chelicerata</taxon>
        <taxon>Arachnida</taxon>
        <taxon>Araneae</taxon>
        <taxon>Araneomorphae</taxon>
        <taxon>Entelegynae</taxon>
        <taxon>Araneoidea</taxon>
        <taxon>Nephilidae</taxon>
        <taxon>Nephila</taxon>
    </lineage>
</organism>
<feature type="region of interest" description="Disordered" evidence="1">
    <location>
        <begin position="52"/>
        <end position="77"/>
    </location>
</feature>
<sequence length="77" mass="9189">MWFYILHFHYLVSRLLSSSEVNNRTQWSTGWMVSFRLDCHFRLNQKQAGQVLRTEKSRVRIAPQPPPEGRKAYPPKD</sequence>
<feature type="signal peptide" evidence="2">
    <location>
        <begin position="1"/>
        <end position="17"/>
    </location>
</feature>
<accession>A0A8X6UX70</accession>